<feature type="compositionally biased region" description="Polar residues" evidence="1">
    <location>
        <begin position="115"/>
        <end position="124"/>
    </location>
</feature>
<proteinExistence type="predicted"/>
<feature type="compositionally biased region" description="Basic and acidic residues" evidence="1">
    <location>
        <begin position="30"/>
        <end position="40"/>
    </location>
</feature>
<evidence type="ECO:0000313" key="3">
    <source>
        <dbReference type="Proteomes" id="UP001472677"/>
    </source>
</evidence>
<dbReference type="EMBL" id="JBBPBM010000008">
    <property type="protein sequence ID" value="KAK8572969.1"/>
    <property type="molecule type" value="Genomic_DNA"/>
</dbReference>
<protein>
    <submittedName>
        <fullName evidence="2">Uncharacterized protein</fullName>
    </submittedName>
</protein>
<comment type="caution">
    <text evidence="2">The sequence shown here is derived from an EMBL/GenBank/DDBJ whole genome shotgun (WGS) entry which is preliminary data.</text>
</comment>
<evidence type="ECO:0000256" key="1">
    <source>
        <dbReference type="SAM" id="MobiDB-lite"/>
    </source>
</evidence>
<keyword evidence="3" id="KW-1185">Reference proteome</keyword>
<name>A0ABR2F7J4_9ROSI</name>
<organism evidence="2 3">
    <name type="scientific">Hibiscus sabdariffa</name>
    <name type="common">roselle</name>
    <dbReference type="NCBI Taxonomy" id="183260"/>
    <lineage>
        <taxon>Eukaryota</taxon>
        <taxon>Viridiplantae</taxon>
        <taxon>Streptophyta</taxon>
        <taxon>Embryophyta</taxon>
        <taxon>Tracheophyta</taxon>
        <taxon>Spermatophyta</taxon>
        <taxon>Magnoliopsida</taxon>
        <taxon>eudicotyledons</taxon>
        <taxon>Gunneridae</taxon>
        <taxon>Pentapetalae</taxon>
        <taxon>rosids</taxon>
        <taxon>malvids</taxon>
        <taxon>Malvales</taxon>
        <taxon>Malvaceae</taxon>
        <taxon>Malvoideae</taxon>
        <taxon>Hibiscus</taxon>
    </lineage>
</organism>
<sequence>MLSKLPRDHYVHIYLEEVRPYQFNATSVKPSDDNNVKENLVEPETNDNVDQEPSAEENIGEPSDDSNVGENVVEPETIDNVDKEPSAEENIGEPSDDGNVADSNSDLEDIDYEVSKSTSYESGFTDTENDLEDELDSKGMGDNVTREESHGPNRKGSDEVRVDSDPESGHSDSFHSLDESNSDGPHKKPQYPKCNTTTYISNLIGITFCNKTSTERSY</sequence>
<gene>
    <name evidence="2" type="ORF">V6N12_029009</name>
</gene>
<evidence type="ECO:0000313" key="2">
    <source>
        <dbReference type="EMBL" id="KAK8572969.1"/>
    </source>
</evidence>
<feature type="region of interest" description="Disordered" evidence="1">
    <location>
        <begin position="21"/>
        <end position="195"/>
    </location>
</feature>
<feature type="compositionally biased region" description="Basic and acidic residues" evidence="1">
    <location>
        <begin position="136"/>
        <end position="178"/>
    </location>
</feature>
<reference evidence="2 3" key="1">
    <citation type="journal article" date="2024" name="G3 (Bethesda)">
        <title>Genome assembly of Hibiscus sabdariffa L. provides insights into metabolisms of medicinal natural products.</title>
        <authorList>
            <person name="Kim T."/>
        </authorList>
    </citation>
    <scope>NUCLEOTIDE SEQUENCE [LARGE SCALE GENOMIC DNA]</scope>
    <source>
        <strain evidence="2">TK-2024</strain>
        <tissue evidence="2">Old leaves</tissue>
    </source>
</reference>
<dbReference type="Proteomes" id="UP001472677">
    <property type="component" value="Unassembled WGS sequence"/>
</dbReference>
<accession>A0ABR2F7J4</accession>
<feature type="compositionally biased region" description="Acidic residues" evidence="1">
    <location>
        <begin position="44"/>
        <end position="64"/>
    </location>
</feature>